<sequence length="110" mass="13183">MKLQCPIYFRDIPRLSDIVRYTVIYSVENLTFICLPKILDLYFTYLLILKVDLNKIDLYSCEISVQNPMFPSLGTYSLSGQWYPMHSPRPLFLEGNAWEMCGRWERQWYL</sequence>
<name>A0A8D8UIQ0_9HEMI</name>
<dbReference type="AlphaFoldDB" id="A0A8D8UIQ0"/>
<dbReference type="EMBL" id="HBUF01343417">
    <property type="protein sequence ID" value="CAG6706629.1"/>
    <property type="molecule type" value="Transcribed_RNA"/>
</dbReference>
<organism evidence="1">
    <name type="scientific">Cacopsylla melanoneura</name>
    <dbReference type="NCBI Taxonomy" id="428564"/>
    <lineage>
        <taxon>Eukaryota</taxon>
        <taxon>Metazoa</taxon>
        <taxon>Ecdysozoa</taxon>
        <taxon>Arthropoda</taxon>
        <taxon>Hexapoda</taxon>
        <taxon>Insecta</taxon>
        <taxon>Pterygota</taxon>
        <taxon>Neoptera</taxon>
        <taxon>Paraneoptera</taxon>
        <taxon>Hemiptera</taxon>
        <taxon>Sternorrhyncha</taxon>
        <taxon>Psylloidea</taxon>
        <taxon>Psyllidae</taxon>
        <taxon>Psyllinae</taxon>
        <taxon>Cacopsylla</taxon>
    </lineage>
</organism>
<evidence type="ECO:0000313" key="1">
    <source>
        <dbReference type="EMBL" id="CAG6706629.1"/>
    </source>
</evidence>
<reference evidence="1" key="1">
    <citation type="submission" date="2021-05" db="EMBL/GenBank/DDBJ databases">
        <authorList>
            <person name="Alioto T."/>
            <person name="Alioto T."/>
            <person name="Gomez Garrido J."/>
        </authorList>
    </citation>
    <scope>NUCLEOTIDE SEQUENCE</scope>
</reference>
<protein>
    <submittedName>
        <fullName evidence="1">Uncharacterized protein</fullName>
    </submittedName>
</protein>
<accession>A0A8D8UIQ0</accession>
<proteinExistence type="predicted"/>